<gene>
    <name evidence="2" type="ORF">Tci_022795</name>
</gene>
<protein>
    <submittedName>
        <fullName evidence="2">Uncharacterized protein</fullName>
    </submittedName>
</protein>
<evidence type="ECO:0000313" key="2">
    <source>
        <dbReference type="EMBL" id="GEU50817.1"/>
    </source>
</evidence>
<feature type="region of interest" description="Disordered" evidence="1">
    <location>
        <begin position="1"/>
        <end position="71"/>
    </location>
</feature>
<evidence type="ECO:0000256" key="1">
    <source>
        <dbReference type="SAM" id="MobiDB-lite"/>
    </source>
</evidence>
<sequence length="150" mass="16198">MQHRRHPTPQIHHHHTPAAMQHRRHPTPQIHHHHTPAARKQPLPPQPASPPADATNTFISTTSTNTNRRCPPLSTPLATTSTVIPPQPPLTPATIAGATATEVAFPVAAAAVAGCGWQFGHHRRGGAYTTSDLVFTFPCMVVTSILLRNI</sequence>
<accession>A0A6L2KQ20</accession>
<proteinExistence type="predicted"/>
<dbReference type="EMBL" id="BKCJ010002771">
    <property type="protein sequence ID" value="GEU50817.1"/>
    <property type="molecule type" value="Genomic_DNA"/>
</dbReference>
<reference evidence="2" key="1">
    <citation type="journal article" date="2019" name="Sci. Rep.">
        <title>Draft genome of Tanacetum cinerariifolium, the natural source of mosquito coil.</title>
        <authorList>
            <person name="Yamashiro T."/>
            <person name="Shiraishi A."/>
            <person name="Satake H."/>
            <person name="Nakayama K."/>
        </authorList>
    </citation>
    <scope>NUCLEOTIDE SEQUENCE</scope>
</reference>
<dbReference type="AlphaFoldDB" id="A0A6L2KQ20"/>
<organism evidence="2">
    <name type="scientific">Tanacetum cinerariifolium</name>
    <name type="common">Dalmatian daisy</name>
    <name type="synonym">Chrysanthemum cinerariifolium</name>
    <dbReference type="NCBI Taxonomy" id="118510"/>
    <lineage>
        <taxon>Eukaryota</taxon>
        <taxon>Viridiplantae</taxon>
        <taxon>Streptophyta</taxon>
        <taxon>Embryophyta</taxon>
        <taxon>Tracheophyta</taxon>
        <taxon>Spermatophyta</taxon>
        <taxon>Magnoliopsida</taxon>
        <taxon>eudicotyledons</taxon>
        <taxon>Gunneridae</taxon>
        <taxon>Pentapetalae</taxon>
        <taxon>asterids</taxon>
        <taxon>campanulids</taxon>
        <taxon>Asterales</taxon>
        <taxon>Asteraceae</taxon>
        <taxon>Asteroideae</taxon>
        <taxon>Anthemideae</taxon>
        <taxon>Anthemidinae</taxon>
        <taxon>Tanacetum</taxon>
    </lineage>
</organism>
<comment type="caution">
    <text evidence="2">The sequence shown here is derived from an EMBL/GenBank/DDBJ whole genome shotgun (WGS) entry which is preliminary data.</text>
</comment>
<feature type="compositionally biased region" description="Low complexity" evidence="1">
    <location>
        <begin position="51"/>
        <end position="71"/>
    </location>
</feature>
<name>A0A6L2KQ20_TANCI</name>
<feature type="compositionally biased region" description="Basic residues" evidence="1">
    <location>
        <begin position="1"/>
        <end position="37"/>
    </location>
</feature>